<evidence type="ECO:0000313" key="8">
    <source>
        <dbReference type="Proteomes" id="UP001597094"/>
    </source>
</evidence>
<keyword evidence="2 4" id="KW-0732">Signal</keyword>
<sequence>MIRFLLLTFLMLIGSFTVSLAQGPIPDANDEILGKASMFAVLSSNNVTNTGATVVIGNLGTGTGNLIDNGQLSVTEKEIQTTTAKVALSDATAAYAELSARTPNRTLTSFPNSFEPGVHVINGNANLNEALNGSIEFNGKGNPDAKFFVIVKGNMTYTLPPGGITSLRVANTNGAEAKNIYWIVEGSVSLAGISLFQGNIIAQKDITLRQRVYLTGRTFSLTGNVNLNGNLVFLPSVILTDLSIKKVAEEGEYTVGANIKYTITVTNSGPGTAENVIVQENFPRSGLAFISAEPGKGVFKEDTDGQYRWYVGNMENDETAVLIVTFKLLANGTVENQVIIEPNPNNPDPNPDDNTDTDPVPVTCKDPGLTISGETDLCAIPNEVVYTVTEVVGGKYTFTLPDGIERISAVDETSNAIRVRVTKPGEIKVSVLDQCGQTYETTQAITVAGVPVTPTIEGDFEVCADSNNLTYRATGVAEGASLRWIATGVTIVGPDNQNSVVVNVGKTGGTLSVQITSKCSIVGLPKVEQIQVIQAPAAPANISGLAEVCEGSEQTYTASAVTGALSYTWGFPNDWEVVPGTPEDEQTIRVIVGATAGNISVKAIGRDCGPGAPVSKNIIVNSKPPTVNIKGGGSACVGGRLTVSVAPVDGATDYIWTIPAGWSLVSYGDNRQILTIKANDDVVSGQITVKVVTACGFSEDIFEIHPLPNPNVPIISGNTEACENSQLIYMISNPEEGINYVWTLPDGWSFASNVNRGTSVNVNAGTSGGAISVKAINQCNSIDSQPLQVNVAAPPVILGQIKDNSNVCDGLTYSIEPVQGASGYTWNVPAGFTITSGQGTNSISVTAADPTARGTVSVVAIEGACSSLPVSAEMDASLADGNLNFPKAFSPNGDGRNDTWEIKNLEKFPNNEVTIFNRWGSEIYKKKGYQNDWAGKGLEQGTYFYKVRVTVCDGVVKEFTGYTTLFR</sequence>
<evidence type="ECO:0000259" key="5">
    <source>
        <dbReference type="Pfam" id="PF01345"/>
    </source>
</evidence>
<dbReference type="Gene3D" id="2.60.40.10">
    <property type="entry name" value="Immunoglobulins"/>
    <property type="match status" value="1"/>
</dbReference>
<feature type="domain" description="PKD-like" evidence="6">
    <location>
        <begin position="536"/>
        <end position="613"/>
    </location>
</feature>
<feature type="domain" description="PKD-like" evidence="6">
    <location>
        <begin position="370"/>
        <end position="442"/>
    </location>
</feature>
<organism evidence="7 8">
    <name type="scientific">Pontibacter rugosus</name>
    <dbReference type="NCBI Taxonomy" id="1745966"/>
    <lineage>
        <taxon>Bacteria</taxon>
        <taxon>Pseudomonadati</taxon>
        <taxon>Bacteroidota</taxon>
        <taxon>Cytophagia</taxon>
        <taxon>Cytophagales</taxon>
        <taxon>Hymenobacteraceae</taxon>
        <taxon>Pontibacter</taxon>
    </lineage>
</organism>
<feature type="region of interest" description="Disordered" evidence="3">
    <location>
        <begin position="339"/>
        <end position="358"/>
    </location>
</feature>
<evidence type="ECO:0000256" key="2">
    <source>
        <dbReference type="ARBA" id="ARBA00022729"/>
    </source>
</evidence>
<feature type="domain" description="PKD-like" evidence="6">
    <location>
        <begin position="795"/>
        <end position="867"/>
    </location>
</feature>
<comment type="caution">
    <text evidence="7">The sequence shown here is derived from an EMBL/GenBank/DDBJ whole genome shotgun (WGS) entry which is preliminary data.</text>
</comment>
<reference evidence="8" key="1">
    <citation type="journal article" date="2019" name="Int. J. Syst. Evol. Microbiol.">
        <title>The Global Catalogue of Microorganisms (GCM) 10K type strain sequencing project: providing services to taxonomists for standard genome sequencing and annotation.</title>
        <authorList>
            <consortium name="The Broad Institute Genomics Platform"/>
            <consortium name="The Broad Institute Genome Sequencing Center for Infectious Disease"/>
            <person name="Wu L."/>
            <person name="Ma J."/>
        </authorList>
    </citation>
    <scope>NUCLEOTIDE SEQUENCE [LARGE SCALE GENOMIC DNA]</scope>
    <source>
        <strain evidence="8">JCM 31319</strain>
    </source>
</reference>
<feature type="domain" description="PKD-like" evidence="6">
    <location>
        <begin position="713"/>
        <end position="789"/>
    </location>
</feature>
<dbReference type="Proteomes" id="UP001597094">
    <property type="component" value="Unassembled WGS sequence"/>
</dbReference>
<dbReference type="Pfam" id="PF19408">
    <property type="entry name" value="PKD_6"/>
    <property type="match status" value="6"/>
</dbReference>
<dbReference type="InterPro" id="IPR021884">
    <property type="entry name" value="Ice-bd_prot"/>
</dbReference>
<dbReference type="InterPro" id="IPR047589">
    <property type="entry name" value="DUF11_rpt"/>
</dbReference>
<dbReference type="InterPro" id="IPR013783">
    <property type="entry name" value="Ig-like_fold"/>
</dbReference>
<dbReference type="Pfam" id="PF01345">
    <property type="entry name" value="DUF11"/>
    <property type="match status" value="1"/>
</dbReference>
<feature type="chain" id="PRO_5046597282" evidence="4">
    <location>
        <begin position="22"/>
        <end position="967"/>
    </location>
</feature>
<name>A0ABW3STU9_9BACT</name>
<accession>A0ABW3STU9</accession>
<comment type="similarity">
    <text evidence="1">Belongs to the ice-binding protein family.</text>
</comment>
<dbReference type="NCBIfam" id="TIGR04131">
    <property type="entry name" value="Bac_Flav_CTERM"/>
    <property type="match status" value="1"/>
</dbReference>
<feature type="domain" description="PKD-like" evidence="6">
    <location>
        <begin position="626"/>
        <end position="699"/>
    </location>
</feature>
<evidence type="ECO:0000256" key="3">
    <source>
        <dbReference type="SAM" id="MobiDB-lite"/>
    </source>
</evidence>
<dbReference type="InterPro" id="IPR045829">
    <property type="entry name" value="PKD_6"/>
</dbReference>
<evidence type="ECO:0000256" key="4">
    <source>
        <dbReference type="SAM" id="SignalP"/>
    </source>
</evidence>
<evidence type="ECO:0000313" key="7">
    <source>
        <dbReference type="EMBL" id="MFD1187795.1"/>
    </source>
</evidence>
<feature type="signal peptide" evidence="4">
    <location>
        <begin position="1"/>
        <end position="21"/>
    </location>
</feature>
<proteinExistence type="inferred from homology"/>
<dbReference type="InterPro" id="IPR026341">
    <property type="entry name" value="T9SS_type_B"/>
</dbReference>
<dbReference type="Pfam" id="PF11999">
    <property type="entry name" value="Ice_binding"/>
    <property type="match status" value="1"/>
</dbReference>
<dbReference type="EMBL" id="JBHTLD010000176">
    <property type="protein sequence ID" value="MFD1187795.1"/>
    <property type="molecule type" value="Genomic_DNA"/>
</dbReference>
<feature type="domain" description="DUF11" evidence="5">
    <location>
        <begin position="241"/>
        <end position="357"/>
    </location>
</feature>
<dbReference type="InterPro" id="IPR001434">
    <property type="entry name" value="OmcB-like_DUF11"/>
</dbReference>
<protein>
    <submittedName>
        <fullName evidence="7">Gliding motility-associated C-terminal domain-containing protein</fullName>
    </submittedName>
</protein>
<keyword evidence="8" id="KW-1185">Reference proteome</keyword>
<dbReference type="RefSeq" id="WP_377530117.1">
    <property type="nucleotide sequence ID" value="NZ_JBHTLD010000176.1"/>
</dbReference>
<dbReference type="NCBIfam" id="TIGR01451">
    <property type="entry name" value="B_ant_repeat"/>
    <property type="match status" value="1"/>
</dbReference>
<feature type="domain" description="PKD-like" evidence="6">
    <location>
        <begin position="453"/>
        <end position="520"/>
    </location>
</feature>
<dbReference type="Pfam" id="PF13585">
    <property type="entry name" value="CHU_C"/>
    <property type="match status" value="1"/>
</dbReference>
<evidence type="ECO:0000259" key="6">
    <source>
        <dbReference type="Pfam" id="PF19408"/>
    </source>
</evidence>
<gene>
    <name evidence="7" type="ORF">ACFQ2O_16385</name>
</gene>
<evidence type="ECO:0000256" key="1">
    <source>
        <dbReference type="ARBA" id="ARBA00005445"/>
    </source>
</evidence>